<protein>
    <recommendedName>
        <fullName evidence="3">Death domain-containing protein</fullName>
    </recommendedName>
</protein>
<feature type="region of interest" description="Disordered" evidence="1">
    <location>
        <begin position="207"/>
        <end position="312"/>
    </location>
</feature>
<dbReference type="InterPro" id="IPR011029">
    <property type="entry name" value="DEATH-like_dom_sf"/>
</dbReference>
<dbReference type="Gene3D" id="1.10.533.10">
    <property type="entry name" value="Death Domain, Fas"/>
    <property type="match status" value="1"/>
</dbReference>
<organism evidence="4 5">
    <name type="scientific">Sinanodonta woodiana</name>
    <name type="common">Chinese pond mussel</name>
    <name type="synonym">Anodonta woodiana</name>
    <dbReference type="NCBI Taxonomy" id="1069815"/>
    <lineage>
        <taxon>Eukaryota</taxon>
        <taxon>Metazoa</taxon>
        <taxon>Spiralia</taxon>
        <taxon>Lophotrochozoa</taxon>
        <taxon>Mollusca</taxon>
        <taxon>Bivalvia</taxon>
        <taxon>Autobranchia</taxon>
        <taxon>Heteroconchia</taxon>
        <taxon>Palaeoheterodonta</taxon>
        <taxon>Unionida</taxon>
        <taxon>Unionoidea</taxon>
        <taxon>Unionidae</taxon>
        <taxon>Unioninae</taxon>
        <taxon>Sinanodonta</taxon>
    </lineage>
</organism>
<feature type="compositionally biased region" description="Polar residues" evidence="1">
    <location>
        <begin position="230"/>
        <end position="242"/>
    </location>
</feature>
<evidence type="ECO:0000313" key="4">
    <source>
        <dbReference type="EMBL" id="KAL3880681.1"/>
    </source>
</evidence>
<comment type="caution">
    <text evidence="4">The sequence shown here is derived from an EMBL/GenBank/DDBJ whole genome shotgun (WGS) entry which is preliminary data.</text>
</comment>
<accession>A0ABD3X4Q0</accession>
<dbReference type="EMBL" id="JBJQND010000004">
    <property type="protein sequence ID" value="KAL3880681.1"/>
    <property type="molecule type" value="Genomic_DNA"/>
</dbReference>
<dbReference type="SUPFAM" id="SSF47986">
    <property type="entry name" value="DEATH domain"/>
    <property type="match status" value="1"/>
</dbReference>
<dbReference type="CDD" id="cd01670">
    <property type="entry name" value="Death"/>
    <property type="match status" value="1"/>
</dbReference>
<sequence length="438" mass="48072">MGYRFPCRANKGWVYKRGSVCSKCDKCPGGYGRDTSKQVINTNAIYGDMECLECEVCPPQQYNNGGREGCWNCLKDCAQRNRHNCSYKATQPCGECFNGFFEDYQYPDDPSTCNPCTEKEIGTYPTCTNFTTSTRAATTWERDGHNLARNITNTDIKKAVEIRNGHSADGITIRIDIIIALISVVSLVVIVAAVYVIYRCFNKRRERSKRNNHKSRNPQQSASACPLLDGNSNESVKNQQVSVIGPSSDGSVTGPSSDGSMIGPSADGSVIGPSSDGSMIGPSSDGSVTGPSSDGSMIEPSSDGKNGESPGHEIKVCIEDTDSAPENDSEAVPATIDPGRWDHRTELLRSKKKIWSKCAQHWTELGNEYQVLSIALKTVGQLKKEKEDKGWTNADFCYEILKSWTQLKGDQATVKALCDALFKYGHYELINTILLEDI</sequence>
<dbReference type="AlphaFoldDB" id="A0ABD3X4Q0"/>
<feature type="compositionally biased region" description="Basic residues" evidence="1">
    <location>
        <begin position="207"/>
        <end position="216"/>
    </location>
</feature>
<evidence type="ECO:0000256" key="1">
    <source>
        <dbReference type="SAM" id="MobiDB-lite"/>
    </source>
</evidence>
<evidence type="ECO:0000259" key="3">
    <source>
        <dbReference type="PROSITE" id="PS50017"/>
    </source>
</evidence>
<proteinExistence type="predicted"/>
<keyword evidence="2" id="KW-1133">Transmembrane helix</keyword>
<feature type="domain" description="Death" evidence="3">
    <location>
        <begin position="362"/>
        <end position="433"/>
    </location>
</feature>
<keyword evidence="2" id="KW-0472">Membrane</keyword>
<keyword evidence="2" id="KW-0812">Transmembrane</keyword>
<feature type="transmembrane region" description="Helical" evidence="2">
    <location>
        <begin position="177"/>
        <end position="201"/>
    </location>
</feature>
<evidence type="ECO:0000256" key="2">
    <source>
        <dbReference type="SAM" id="Phobius"/>
    </source>
</evidence>
<feature type="compositionally biased region" description="Polar residues" evidence="1">
    <location>
        <begin position="284"/>
        <end position="295"/>
    </location>
</feature>
<feature type="compositionally biased region" description="Polar residues" evidence="1">
    <location>
        <begin position="248"/>
        <end position="259"/>
    </location>
</feature>
<reference evidence="4 5" key="1">
    <citation type="submission" date="2024-11" db="EMBL/GenBank/DDBJ databases">
        <title>Chromosome-level genome assembly of the freshwater bivalve Anodonta woodiana.</title>
        <authorList>
            <person name="Chen X."/>
        </authorList>
    </citation>
    <scope>NUCLEOTIDE SEQUENCE [LARGE SCALE GENOMIC DNA]</scope>
    <source>
        <strain evidence="4">MN2024</strain>
        <tissue evidence="4">Gills</tissue>
    </source>
</reference>
<dbReference type="PROSITE" id="PS50017">
    <property type="entry name" value="DEATH_DOMAIN"/>
    <property type="match status" value="1"/>
</dbReference>
<dbReference type="InterPro" id="IPR000488">
    <property type="entry name" value="Death_dom"/>
</dbReference>
<dbReference type="Proteomes" id="UP001634394">
    <property type="component" value="Unassembled WGS sequence"/>
</dbReference>
<gene>
    <name evidence="4" type="ORF">ACJMK2_032903</name>
</gene>
<keyword evidence="5" id="KW-1185">Reference proteome</keyword>
<evidence type="ECO:0000313" key="5">
    <source>
        <dbReference type="Proteomes" id="UP001634394"/>
    </source>
</evidence>
<name>A0ABD3X4Q0_SINWO</name>
<dbReference type="Pfam" id="PF00531">
    <property type="entry name" value="Death"/>
    <property type="match status" value="1"/>
</dbReference>